<dbReference type="Proteomes" id="UP001286313">
    <property type="component" value="Unassembled WGS sequence"/>
</dbReference>
<evidence type="ECO:0000313" key="1">
    <source>
        <dbReference type="EMBL" id="KAK3892749.1"/>
    </source>
</evidence>
<dbReference type="AlphaFoldDB" id="A0AAE1L1C1"/>
<keyword evidence="2" id="KW-1185">Reference proteome</keyword>
<sequence length="110" mass="12493">MLKGTTEFLPLWQPVCLSVPDCFRCQVPRGSTTQGRKVKPDLFRAHYLPQSCMCGRRKGRCVQLWMEGKVELTPCTMYVMTDMCYKPMDRCGESRAGVEAETSFGITLSE</sequence>
<reference evidence="1" key="1">
    <citation type="submission" date="2023-10" db="EMBL/GenBank/DDBJ databases">
        <title>Genome assemblies of two species of porcelain crab, Petrolisthes cinctipes and Petrolisthes manimaculis (Anomura: Porcellanidae).</title>
        <authorList>
            <person name="Angst P."/>
        </authorList>
    </citation>
    <scope>NUCLEOTIDE SEQUENCE</scope>
    <source>
        <strain evidence="1">PB745_01</strain>
        <tissue evidence="1">Gill</tissue>
    </source>
</reference>
<organism evidence="1 2">
    <name type="scientific">Petrolisthes cinctipes</name>
    <name type="common">Flat porcelain crab</name>
    <dbReference type="NCBI Taxonomy" id="88211"/>
    <lineage>
        <taxon>Eukaryota</taxon>
        <taxon>Metazoa</taxon>
        <taxon>Ecdysozoa</taxon>
        <taxon>Arthropoda</taxon>
        <taxon>Crustacea</taxon>
        <taxon>Multicrustacea</taxon>
        <taxon>Malacostraca</taxon>
        <taxon>Eumalacostraca</taxon>
        <taxon>Eucarida</taxon>
        <taxon>Decapoda</taxon>
        <taxon>Pleocyemata</taxon>
        <taxon>Anomura</taxon>
        <taxon>Galatheoidea</taxon>
        <taxon>Porcellanidae</taxon>
        <taxon>Petrolisthes</taxon>
    </lineage>
</organism>
<proteinExistence type="predicted"/>
<protein>
    <submittedName>
        <fullName evidence="1">Uncharacterized protein</fullName>
    </submittedName>
</protein>
<evidence type="ECO:0000313" key="2">
    <source>
        <dbReference type="Proteomes" id="UP001286313"/>
    </source>
</evidence>
<gene>
    <name evidence="1" type="ORF">Pcinc_003439</name>
</gene>
<accession>A0AAE1L1C1</accession>
<name>A0AAE1L1C1_PETCI</name>
<dbReference type="EMBL" id="JAWQEG010000248">
    <property type="protein sequence ID" value="KAK3892749.1"/>
    <property type="molecule type" value="Genomic_DNA"/>
</dbReference>
<comment type="caution">
    <text evidence="1">The sequence shown here is derived from an EMBL/GenBank/DDBJ whole genome shotgun (WGS) entry which is preliminary data.</text>
</comment>